<proteinExistence type="predicted"/>
<dbReference type="EMBL" id="FPBF01000004">
    <property type="protein sequence ID" value="SFT96519.1"/>
    <property type="molecule type" value="Genomic_DNA"/>
</dbReference>
<evidence type="ECO:0000313" key="2">
    <source>
        <dbReference type="Proteomes" id="UP000199673"/>
    </source>
</evidence>
<dbReference type="OrthoDB" id="47198at2"/>
<dbReference type="AlphaFoldDB" id="A0A1I7CAQ8"/>
<dbReference type="STRING" id="305507.SAMN04489724_3018"/>
<keyword evidence="2" id="KW-1185">Reference proteome</keyword>
<sequence>MPNFVVNNVAQANGDHEVHQTGCNYFPSNYRDLGWHPICRTAVAEAKKIYSKSNGCYHCSNECHTT</sequence>
<reference evidence="2" key="1">
    <citation type="submission" date="2016-10" db="EMBL/GenBank/DDBJ databases">
        <authorList>
            <person name="Varghese N."/>
            <person name="Submissions S."/>
        </authorList>
    </citation>
    <scope>NUCLEOTIDE SEQUENCE [LARGE SCALE GENOMIC DNA]</scope>
    <source>
        <strain evidence="2">DSM 23445</strain>
    </source>
</reference>
<name>A0A1I7CAQ8_9BACT</name>
<evidence type="ECO:0000313" key="1">
    <source>
        <dbReference type="EMBL" id="SFT96519.1"/>
    </source>
</evidence>
<protein>
    <submittedName>
        <fullName evidence="1">Uncharacterized protein</fullName>
    </submittedName>
</protein>
<organism evidence="1 2">
    <name type="scientific">Algoriphagus locisalis</name>
    <dbReference type="NCBI Taxonomy" id="305507"/>
    <lineage>
        <taxon>Bacteria</taxon>
        <taxon>Pseudomonadati</taxon>
        <taxon>Bacteroidota</taxon>
        <taxon>Cytophagia</taxon>
        <taxon>Cytophagales</taxon>
        <taxon>Cyclobacteriaceae</taxon>
        <taxon>Algoriphagus</taxon>
    </lineage>
</organism>
<accession>A0A1I7CAQ8</accession>
<gene>
    <name evidence="1" type="ORF">SAMN04489724_3018</name>
</gene>
<dbReference type="Proteomes" id="UP000199673">
    <property type="component" value="Unassembled WGS sequence"/>
</dbReference>